<dbReference type="InterPro" id="IPR011249">
    <property type="entry name" value="Metalloenz_LuxS/M16"/>
</dbReference>
<evidence type="ECO:0000256" key="2">
    <source>
        <dbReference type="ARBA" id="ARBA00007261"/>
    </source>
</evidence>
<evidence type="ECO:0000313" key="13">
    <source>
        <dbReference type="Proteomes" id="UP000214610"/>
    </source>
</evidence>
<dbReference type="GO" id="GO:0046872">
    <property type="term" value="F:metal ion binding"/>
    <property type="evidence" value="ECO:0007669"/>
    <property type="project" value="UniProtKB-KW"/>
</dbReference>
<dbReference type="PROSITE" id="PS00143">
    <property type="entry name" value="INSULINASE"/>
    <property type="match status" value="1"/>
</dbReference>
<evidence type="ECO:0000259" key="10">
    <source>
        <dbReference type="Pfam" id="PF00675"/>
    </source>
</evidence>
<evidence type="ECO:0000256" key="4">
    <source>
        <dbReference type="ARBA" id="ARBA00022723"/>
    </source>
</evidence>
<evidence type="ECO:0000313" key="12">
    <source>
        <dbReference type="EMBL" id="OXE45806.1"/>
    </source>
</evidence>
<keyword evidence="5" id="KW-0378">Hydrolase</keyword>
<feature type="domain" description="Peptidase M16 N-terminal" evidence="10">
    <location>
        <begin position="64"/>
        <end position="210"/>
    </location>
</feature>
<keyword evidence="3" id="KW-0645">Protease</keyword>
<keyword evidence="6" id="KW-0862">Zinc</keyword>
<dbReference type="GO" id="GO:0004222">
    <property type="term" value="F:metalloendopeptidase activity"/>
    <property type="evidence" value="ECO:0007669"/>
    <property type="project" value="InterPro"/>
</dbReference>
<dbReference type="Pfam" id="PF00675">
    <property type="entry name" value="Peptidase_M16"/>
    <property type="match status" value="1"/>
</dbReference>
<evidence type="ECO:0000256" key="8">
    <source>
        <dbReference type="RuleBase" id="RU004447"/>
    </source>
</evidence>
<evidence type="ECO:0000256" key="9">
    <source>
        <dbReference type="SAM" id="SignalP"/>
    </source>
</evidence>
<feature type="signal peptide" evidence="9">
    <location>
        <begin position="1"/>
        <end position="21"/>
    </location>
</feature>
<name>A0A227KG77_9BURK</name>
<dbReference type="GeneID" id="78361404"/>
<evidence type="ECO:0000256" key="1">
    <source>
        <dbReference type="ARBA" id="ARBA00001947"/>
    </source>
</evidence>
<evidence type="ECO:0000256" key="3">
    <source>
        <dbReference type="ARBA" id="ARBA00022670"/>
    </source>
</evidence>
<dbReference type="Proteomes" id="UP000214610">
    <property type="component" value="Unassembled WGS sequence"/>
</dbReference>
<protein>
    <submittedName>
        <fullName evidence="12">Insulinase family protein</fullName>
    </submittedName>
</protein>
<feature type="domain" description="Peptidase M16 C-terminal" evidence="11">
    <location>
        <begin position="667"/>
        <end position="846"/>
    </location>
</feature>
<keyword evidence="13" id="KW-1185">Reference proteome</keyword>
<dbReference type="InterPro" id="IPR007863">
    <property type="entry name" value="Peptidase_M16_C"/>
</dbReference>
<evidence type="ECO:0000259" key="11">
    <source>
        <dbReference type="Pfam" id="PF05193"/>
    </source>
</evidence>
<dbReference type="Gene3D" id="3.30.830.10">
    <property type="entry name" value="Metalloenzyme, LuxS/M16 peptidase-like"/>
    <property type="match status" value="4"/>
</dbReference>
<dbReference type="AlphaFoldDB" id="A0A227KG77"/>
<evidence type="ECO:0000256" key="5">
    <source>
        <dbReference type="ARBA" id="ARBA00022801"/>
    </source>
</evidence>
<gene>
    <name evidence="12" type="ORF">ADH67_10315</name>
</gene>
<evidence type="ECO:0000256" key="6">
    <source>
        <dbReference type="ARBA" id="ARBA00022833"/>
    </source>
</evidence>
<feature type="domain" description="Peptidase M16 C-terminal" evidence="11">
    <location>
        <begin position="219"/>
        <end position="393"/>
    </location>
</feature>
<organism evidence="12 13">
    <name type="scientific">Turicimonas muris</name>
    <dbReference type="NCBI Taxonomy" id="1796652"/>
    <lineage>
        <taxon>Bacteria</taxon>
        <taxon>Pseudomonadati</taxon>
        <taxon>Pseudomonadota</taxon>
        <taxon>Betaproteobacteria</taxon>
        <taxon>Burkholderiales</taxon>
        <taxon>Sutterellaceae</taxon>
        <taxon>Turicimonas</taxon>
    </lineage>
</organism>
<evidence type="ECO:0000256" key="7">
    <source>
        <dbReference type="ARBA" id="ARBA00023049"/>
    </source>
</evidence>
<keyword evidence="9" id="KW-0732">Signal</keyword>
<dbReference type="PANTHER" id="PTHR43690">
    <property type="entry name" value="NARDILYSIN"/>
    <property type="match status" value="1"/>
</dbReference>
<comment type="similarity">
    <text evidence="2 8">Belongs to the peptidase M16 family.</text>
</comment>
<sequence length="923" mass="102544">MKTIKKLAVAACVGASLISMNNETKMIPEVRAEVVKPSIVLPAGVTQGPTVEGITEYRLANGLRVVLFSDPSKPTATVNMTYLVGSRQENYGETGMAHLLEHLIFKGSKNFPAPTKEFTRRGFRMNGSTWFDRTNYYVSFSSTEDNLKWALAWSADAMRNSFIAKKDLDSEMSVVRNEYEMGENSPTSVMMKRMQSMIFDWHNYGKSTIGNKSDIENVRIENLQDFYHRYYRPDNAVLTVSGKFDIQKTLNWIAEDFGKIENPAETLPPEWTVEPTADGERSFEIRRKGESQLVAVAYRIPSALHADSPAVETAVDILSDDPNGRLYQNLVKTGLATKVFGSVMGTKQPGYVIFMAVVKKGEPIEPVRKALIETIETSLEKTPISSKELDRTKIEAENLYEVLFSDPEAFGVGLSEFIALGDWRLFFYGRDQIQKVTAKEAENAASKYFVRDNRVVGVFLPEDNPKRATIPASPTAEQLLVNYTPKQDSAEAETFDSSFANLDKRTIKFNVGDLKVALLPKKNRGETVTVMLKFDYGNLENLSGKETAMTLANAMLTYGTDKLSRGEIEDEMSKLKMTGSISNYVTTRSNLDASLNFVADLWKHSVYPENEFKDLKKKLTVMFESMKDKPDALSDDAMAQHFNTYPKGDPRHSPSLAEKIAALNALSDADVKAFAKEYFGTARGEIAIVGDFDAKKAEETIKKAFADNKSQVAFGKIYKEFKPVAATRITIDTPEKENAVLAGRAVFPIKDTDADAPALMIANWILGGGTGLSNRLIDRLRQKEGLSYGAGSGVKIPAEGNEGAFVFRAIVAPQNLLKAEASAKDVIETAVRDGFTDQEVAEAKKGFLQSQAVARAQDRVISASWIKKLELNRDWKFNKEMEDKINALTTAQVNAVLKKYIKPDQITYVLAGDLKKTKTEGQK</sequence>
<feature type="chain" id="PRO_5011224543" evidence="9">
    <location>
        <begin position="22"/>
        <end position="923"/>
    </location>
</feature>
<reference evidence="13" key="1">
    <citation type="submission" date="2017-05" db="EMBL/GenBank/DDBJ databases">
        <title>Improved OligoMM genomes.</title>
        <authorList>
            <person name="Garzetti D."/>
        </authorList>
    </citation>
    <scope>NUCLEOTIDE SEQUENCE [LARGE SCALE GENOMIC DNA]</scope>
    <source>
        <strain evidence="13">YL45</strain>
    </source>
</reference>
<dbReference type="InterPro" id="IPR050626">
    <property type="entry name" value="Peptidase_M16"/>
</dbReference>
<dbReference type="InterPro" id="IPR011765">
    <property type="entry name" value="Pept_M16_N"/>
</dbReference>
<dbReference type="RefSeq" id="WP_066592714.1">
    <property type="nucleotide sequence ID" value="NZ_CAJTBZ010000015.1"/>
</dbReference>
<dbReference type="InterPro" id="IPR001431">
    <property type="entry name" value="Pept_M16_Zn_BS"/>
</dbReference>
<keyword evidence="4" id="KW-0479">Metal-binding</keyword>
<comment type="cofactor">
    <cofactor evidence="1">
        <name>Zn(2+)</name>
        <dbReference type="ChEBI" id="CHEBI:29105"/>
    </cofactor>
</comment>
<dbReference type="EMBL" id="NHMP01000007">
    <property type="protein sequence ID" value="OXE45806.1"/>
    <property type="molecule type" value="Genomic_DNA"/>
</dbReference>
<dbReference type="SUPFAM" id="SSF63411">
    <property type="entry name" value="LuxS/MPP-like metallohydrolase"/>
    <property type="match status" value="4"/>
</dbReference>
<proteinExistence type="inferred from homology"/>
<accession>A0A227KG77</accession>
<dbReference type="PANTHER" id="PTHR43690:SF17">
    <property type="entry name" value="PROTEIN YHJJ"/>
    <property type="match status" value="1"/>
</dbReference>
<keyword evidence="7" id="KW-0482">Metalloprotease</keyword>
<dbReference type="GO" id="GO:0006508">
    <property type="term" value="P:proteolysis"/>
    <property type="evidence" value="ECO:0007669"/>
    <property type="project" value="UniProtKB-KW"/>
</dbReference>
<comment type="caution">
    <text evidence="12">The sequence shown here is derived from an EMBL/GenBank/DDBJ whole genome shotgun (WGS) entry which is preliminary data.</text>
</comment>
<dbReference type="Pfam" id="PF05193">
    <property type="entry name" value="Peptidase_M16_C"/>
    <property type="match status" value="2"/>
</dbReference>